<evidence type="ECO:0000313" key="6">
    <source>
        <dbReference type="EMBL" id="AQZ65827.1"/>
    </source>
</evidence>
<accession>A0A1V0A6I9</accession>
<gene>
    <name evidence="6" type="ORF">BKM31_34100</name>
</gene>
<keyword evidence="3" id="KW-0804">Transcription</keyword>
<dbReference type="RefSeq" id="WP_080042090.1">
    <property type="nucleotide sequence ID" value="NZ_CP017717.1"/>
</dbReference>
<feature type="DNA-binding region" description="H-T-H motif" evidence="4">
    <location>
        <begin position="31"/>
        <end position="50"/>
    </location>
</feature>
<dbReference type="InterPro" id="IPR001647">
    <property type="entry name" value="HTH_TetR"/>
</dbReference>
<evidence type="ECO:0000256" key="4">
    <source>
        <dbReference type="PROSITE-ProRule" id="PRU00335"/>
    </source>
</evidence>
<dbReference type="AlphaFoldDB" id="A0A1V0A6I9"/>
<dbReference type="Pfam" id="PF00440">
    <property type="entry name" value="TetR_N"/>
    <property type="match status" value="1"/>
</dbReference>
<dbReference type="EMBL" id="CP017717">
    <property type="protein sequence ID" value="AQZ65827.1"/>
    <property type="molecule type" value="Genomic_DNA"/>
</dbReference>
<dbReference type="InterPro" id="IPR049484">
    <property type="entry name" value="Rv0078-like_C"/>
</dbReference>
<dbReference type="PANTHER" id="PTHR47506:SF1">
    <property type="entry name" value="HTH-TYPE TRANSCRIPTIONAL REGULATOR YJDC"/>
    <property type="match status" value="1"/>
</dbReference>
<evidence type="ECO:0000256" key="1">
    <source>
        <dbReference type="ARBA" id="ARBA00023015"/>
    </source>
</evidence>
<proteinExistence type="predicted"/>
<keyword evidence="2 4" id="KW-0238">DNA-binding</keyword>
<dbReference type="OrthoDB" id="9805134at2"/>
<dbReference type="STRING" id="1909395.BKM31_34100"/>
<dbReference type="Proteomes" id="UP000190797">
    <property type="component" value="Chromosome"/>
</dbReference>
<dbReference type="KEGG" id="noa:BKM31_34100"/>
<dbReference type="GO" id="GO:0003677">
    <property type="term" value="F:DNA binding"/>
    <property type="evidence" value="ECO:0007669"/>
    <property type="project" value="UniProtKB-UniRule"/>
</dbReference>
<protein>
    <submittedName>
        <fullName evidence="6">TetR family transcriptional regulator</fullName>
    </submittedName>
</protein>
<dbReference type="PRINTS" id="PR00455">
    <property type="entry name" value="HTHTETR"/>
</dbReference>
<evidence type="ECO:0000259" key="5">
    <source>
        <dbReference type="PROSITE" id="PS50977"/>
    </source>
</evidence>
<organism evidence="6 7">
    <name type="scientific">[Actinomadura] parvosata subsp. kistnae</name>
    <dbReference type="NCBI Taxonomy" id="1909395"/>
    <lineage>
        <taxon>Bacteria</taxon>
        <taxon>Bacillati</taxon>
        <taxon>Actinomycetota</taxon>
        <taxon>Actinomycetes</taxon>
        <taxon>Streptosporangiales</taxon>
        <taxon>Streptosporangiaceae</taxon>
        <taxon>Nonomuraea</taxon>
    </lineage>
</organism>
<keyword evidence="7" id="KW-1185">Reference proteome</keyword>
<dbReference type="Pfam" id="PF21351">
    <property type="entry name" value="TetR_C_41"/>
    <property type="match status" value="1"/>
</dbReference>
<evidence type="ECO:0000256" key="3">
    <source>
        <dbReference type="ARBA" id="ARBA00023163"/>
    </source>
</evidence>
<evidence type="ECO:0000256" key="2">
    <source>
        <dbReference type="ARBA" id="ARBA00023125"/>
    </source>
</evidence>
<dbReference type="PANTHER" id="PTHR47506">
    <property type="entry name" value="TRANSCRIPTIONAL REGULATORY PROTEIN"/>
    <property type="match status" value="1"/>
</dbReference>
<evidence type="ECO:0000313" key="7">
    <source>
        <dbReference type="Proteomes" id="UP000190797"/>
    </source>
</evidence>
<dbReference type="SUPFAM" id="SSF46689">
    <property type="entry name" value="Homeodomain-like"/>
    <property type="match status" value="1"/>
</dbReference>
<sequence>MSRAEQKERTRQTLVAESRRLFASRGYTGVGLAEIVRESGVTKGALYHHFAGGKTALFRAVLEEVQQEVAARVVAAAEAAGDPWQRLKAGCAAFVEASADPEVQRIMLIDGPAVLGWSEWRAIDEATSAAHLAQALAELVDGGVIPPQPVAPLTRLLSGAMNEAALWLARSTDPGDLANTLAALSTLLEGLRRGSAHGAARVSL</sequence>
<dbReference type="InterPro" id="IPR009057">
    <property type="entry name" value="Homeodomain-like_sf"/>
</dbReference>
<reference evidence="7" key="1">
    <citation type="journal article" date="2017" name="Med. Chem. Commun.">
        <title>Nonomuraea sp. ATCC 55076 harbours the largest actinomycete chromosome to date and the kistamicin biosynthetic gene cluster.</title>
        <authorList>
            <person name="Nazari B."/>
            <person name="Forneris C.C."/>
            <person name="Gibson M.I."/>
            <person name="Moon K."/>
            <person name="Schramma K.R."/>
            <person name="Seyedsayamdost M.R."/>
        </authorList>
    </citation>
    <scope>NUCLEOTIDE SEQUENCE [LARGE SCALE GENOMIC DNA]</scope>
    <source>
        <strain evidence="7">ATCC 55076</strain>
    </source>
</reference>
<name>A0A1V0A6I9_9ACTN</name>
<dbReference type="PROSITE" id="PS50977">
    <property type="entry name" value="HTH_TETR_2"/>
    <property type="match status" value="1"/>
</dbReference>
<keyword evidence="1" id="KW-0805">Transcription regulation</keyword>
<feature type="domain" description="HTH tetR-type" evidence="5">
    <location>
        <begin position="8"/>
        <end position="68"/>
    </location>
</feature>
<dbReference type="Gene3D" id="1.10.357.10">
    <property type="entry name" value="Tetracycline Repressor, domain 2"/>
    <property type="match status" value="1"/>
</dbReference>